<feature type="chain" id="PRO_5025553133" evidence="2">
    <location>
        <begin position="18"/>
        <end position="255"/>
    </location>
</feature>
<evidence type="ECO:0000256" key="2">
    <source>
        <dbReference type="SAM" id="SignalP"/>
    </source>
</evidence>
<evidence type="ECO:0000313" key="4">
    <source>
        <dbReference type="Proteomes" id="UP000799324"/>
    </source>
</evidence>
<feature type="signal peptide" evidence="2">
    <location>
        <begin position="1"/>
        <end position="17"/>
    </location>
</feature>
<name>A0A6A6SY55_9PLEO</name>
<organism evidence="3 4">
    <name type="scientific">Lophiostoma macrostomum CBS 122681</name>
    <dbReference type="NCBI Taxonomy" id="1314788"/>
    <lineage>
        <taxon>Eukaryota</taxon>
        <taxon>Fungi</taxon>
        <taxon>Dikarya</taxon>
        <taxon>Ascomycota</taxon>
        <taxon>Pezizomycotina</taxon>
        <taxon>Dothideomycetes</taxon>
        <taxon>Pleosporomycetidae</taxon>
        <taxon>Pleosporales</taxon>
        <taxon>Lophiostomataceae</taxon>
        <taxon>Lophiostoma</taxon>
    </lineage>
</organism>
<proteinExistence type="predicted"/>
<feature type="region of interest" description="Disordered" evidence="1">
    <location>
        <begin position="209"/>
        <end position="228"/>
    </location>
</feature>
<keyword evidence="2" id="KW-0732">Signal</keyword>
<reference evidence="3" key="1">
    <citation type="journal article" date="2020" name="Stud. Mycol.">
        <title>101 Dothideomycetes genomes: a test case for predicting lifestyles and emergence of pathogens.</title>
        <authorList>
            <person name="Haridas S."/>
            <person name="Albert R."/>
            <person name="Binder M."/>
            <person name="Bloem J."/>
            <person name="Labutti K."/>
            <person name="Salamov A."/>
            <person name="Andreopoulos B."/>
            <person name="Baker S."/>
            <person name="Barry K."/>
            <person name="Bills G."/>
            <person name="Bluhm B."/>
            <person name="Cannon C."/>
            <person name="Castanera R."/>
            <person name="Culley D."/>
            <person name="Daum C."/>
            <person name="Ezra D."/>
            <person name="Gonzalez J."/>
            <person name="Henrissat B."/>
            <person name="Kuo A."/>
            <person name="Liang C."/>
            <person name="Lipzen A."/>
            <person name="Lutzoni F."/>
            <person name="Magnuson J."/>
            <person name="Mondo S."/>
            <person name="Nolan M."/>
            <person name="Ohm R."/>
            <person name="Pangilinan J."/>
            <person name="Park H.-J."/>
            <person name="Ramirez L."/>
            <person name="Alfaro M."/>
            <person name="Sun H."/>
            <person name="Tritt A."/>
            <person name="Yoshinaga Y."/>
            <person name="Zwiers L.-H."/>
            <person name="Turgeon B."/>
            <person name="Goodwin S."/>
            <person name="Spatafora J."/>
            <person name="Crous P."/>
            <person name="Grigoriev I."/>
        </authorList>
    </citation>
    <scope>NUCLEOTIDE SEQUENCE</scope>
    <source>
        <strain evidence="3">CBS 122681</strain>
    </source>
</reference>
<dbReference type="Proteomes" id="UP000799324">
    <property type="component" value="Unassembled WGS sequence"/>
</dbReference>
<evidence type="ECO:0000313" key="3">
    <source>
        <dbReference type="EMBL" id="KAF2651144.1"/>
    </source>
</evidence>
<accession>A0A6A6SY55</accession>
<dbReference type="EMBL" id="MU004433">
    <property type="protein sequence ID" value="KAF2651144.1"/>
    <property type="molecule type" value="Genomic_DNA"/>
</dbReference>
<protein>
    <submittedName>
        <fullName evidence="3">Uncharacterized protein</fullName>
    </submittedName>
</protein>
<keyword evidence="4" id="KW-1185">Reference proteome</keyword>
<sequence>MYTTTTVLALLASIAAAKNATILNPYFDAATLTQIGSDASATTYVQNCPSGKAGLAPGVTDISQCLTATNTGGNGTAVMTAMTDAPSTTAAARRFRRAESSHDPCDGSPDQTDICEPFTLTQGASKWEIHLTDPAKGLLTIDANCAWSGELSSADITCMESMSGFYIDELNSQESTAVITSGVDTTTIAQTDVSAFNFVSNVAVVTSTASESSTQPTGTAAGKGSPGVAPGAPLPTGVVAWGAGAAGIFAAALAL</sequence>
<evidence type="ECO:0000256" key="1">
    <source>
        <dbReference type="SAM" id="MobiDB-lite"/>
    </source>
</evidence>
<dbReference type="AlphaFoldDB" id="A0A6A6SY55"/>
<gene>
    <name evidence="3" type="ORF">K491DRAFT_682393</name>
</gene>
<dbReference type="OrthoDB" id="3689315at2759"/>